<keyword evidence="5 6" id="KW-0472">Membrane</keyword>
<keyword evidence="2 6" id="KW-0812">Transmembrane</keyword>
<dbReference type="Pfam" id="PF01098">
    <property type="entry name" value="FTSW_RODA_SPOVE"/>
    <property type="match status" value="1"/>
</dbReference>
<keyword evidence="4 6" id="KW-1133">Transmembrane helix</keyword>
<dbReference type="AlphaFoldDB" id="A0A1M6DYN1"/>
<feature type="transmembrane region" description="Helical" evidence="6">
    <location>
        <begin position="20"/>
        <end position="40"/>
    </location>
</feature>
<proteinExistence type="predicted"/>
<evidence type="ECO:0000256" key="5">
    <source>
        <dbReference type="ARBA" id="ARBA00023136"/>
    </source>
</evidence>
<comment type="subcellular location">
    <subcellularLocation>
        <location evidence="1">Membrane</location>
        <topology evidence="1">Multi-pass membrane protein</topology>
    </subcellularLocation>
</comment>
<evidence type="ECO:0000256" key="1">
    <source>
        <dbReference type="ARBA" id="ARBA00004141"/>
    </source>
</evidence>
<gene>
    <name evidence="7" type="ORF">SAMN05444373_100946</name>
</gene>
<protein>
    <submittedName>
        <fullName evidence="7">Cell cycle protein</fullName>
    </submittedName>
</protein>
<reference evidence="7 8" key="1">
    <citation type="submission" date="2016-11" db="EMBL/GenBank/DDBJ databases">
        <authorList>
            <person name="Varghese N."/>
            <person name="Submissions S."/>
        </authorList>
    </citation>
    <scope>NUCLEOTIDE SEQUENCE [LARGE SCALE GENOMIC DNA]</scope>
    <source>
        <strain evidence="7 8">DSM 19027</strain>
    </source>
</reference>
<evidence type="ECO:0000313" key="7">
    <source>
        <dbReference type="EMBL" id="SHI78255.1"/>
    </source>
</evidence>
<dbReference type="GO" id="GO:0016020">
    <property type="term" value="C:membrane"/>
    <property type="evidence" value="ECO:0007669"/>
    <property type="project" value="UniProtKB-SubCell"/>
</dbReference>
<evidence type="ECO:0000256" key="4">
    <source>
        <dbReference type="ARBA" id="ARBA00022989"/>
    </source>
</evidence>
<dbReference type="GO" id="GO:0051301">
    <property type="term" value="P:cell division"/>
    <property type="evidence" value="ECO:0007669"/>
    <property type="project" value="InterPro"/>
</dbReference>
<evidence type="ECO:0000256" key="2">
    <source>
        <dbReference type="ARBA" id="ARBA00022692"/>
    </source>
</evidence>
<dbReference type="GO" id="GO:0008360">
    <property type="term" value="P:regulation of cell shape"/>
    <property type="evidence" value="ECO:0007669"/>
    <property type="project" value="UniProtKB-KW"/>
</dbReference>
<feature type="transmembrane region" description="Helical" evidence="6">
    <location>
        <begin position="52"/>
        <end position="70"/>
    </location>
</feature>
<dbReference type="InterPro" id="IPR001182">
    <property type="entry name" value="FtsW/RodA"/>
</dbReference>
<evidence type="ECO:0000256" key="6">
    <source>
        <dbReference type="SAM" id="Phobius"/>
    </source>
</evidence>
<accession>A0A1M6DYN1</accession>
<feature type="transmembrane region" description="Helical" evidence="6">
    <location>
        <begin position="82"/>
        <end position="101"/>
    </location>
</feature>
<name>A0A1M6DYN1_9FIRM</name>
<evidence type="ECO:0000313" key="8">
    <source>
        <dbReference type="Proteomes" id="UP000324781"/>
    </source>
</evidence>
<feature type="transmembrane region" description="Helical" evidence="6">
    <location>
        <begin position="233"/>
        <end position="252"/>
    </location>
</feature>
<dbReference type="Proteomes" id="UP000324781">
    <property type="component" value="Unassembled WGS sequence"/>
</dbReference>
<organism evidence="7 8">
    <name type="scientific">Thermoclostridium caenicola</name>
    <dbReference type="NCBI Taxonomy" id="659425"/>
    <lineage>
        <taxon>Bacteria</taxon>
        <taxon>Bacillati</taxon>
        <taxon>Bacillota</taxon>
        <taxon>Clostridia</taxon>
        <taxon>Eubacteriales</taxon>
        <taxon>Oscillospiraceae</taxon>
        <taxon>Thermoclostridium</taxon>
    </lineage>
</organism>
<keyword evidence="3" id="KW-0133">Cell shape</keyword>
<dbReference type="OrthoDB" id="9802195at2"/>
<feature type="transmembrane region" description="Helical" evidence="6">
    <location>
        <begin position="161"/>
        <end position="182"/>
    </location>
</feature>
<evidence type="ECO:0000256" key="3">
    <source>
        <dbReference type="ARBA" id="ARBA00022960"/>
    </source>
</evidence>
<keyword evidence="8" id="KW-1185">Reference proteome</keyword>
<feature type="transmembrane region" description="Helical" evidence="6">
    <location>
        <begin position="194"/>
        <end position="213"/>
    </location>
</feature>
<sequence length="271" mass="29776">MLFPTAFAGVVFRMRGKGYWGVLLCGVCLAIPSTIAFIMSLNSVTFLLPFKASFLILWVTGLVLLTVAIWKNWFGSNRLFSMLLIYVLLHLGLAGAMIRVWDGLKIAAADSPMDDFARIIKQLLSGARFIGQGTFNDIYPAGMMLPAIESDFLLAYAIHRFGWIIFLVAASLLVAFLAAAFSKCLRLKSVLAQLVSLSVVLNFTMQTILYILFNLGLAIASPLPLPLISRGNGFILVNLCLIGVLLSTFRTGRFVSDPPRAKRHVKPWVTG</sequence>
<dbReference type="EMBL" id="FQZP01000009">
    <property type="protein sequence ID" value="SHI78255.1"/>
    <property type="molecule type" value="Genomic_DNA"/>
</dbReference>